<reference evidence="2 3" key="1">
    <citation type="submission" date="2019-03" db="EMBL/GenBank/DDBJ databases">
        <title>Rhodobacteraceae bacterium SM1902, a new member of the family Rhodobacteraceae isolated from Yantai.</title>
        <authorList>
            <person name="Sun Y."/>
        </authorList>
    </citation>
    <scope>NUCLEOTIDE SEQUENCE [LARGE SCALE GENOMIC DNA]</scope>
    <source>
        <strain evidence="2 3">SM1902</strain>
    </source>
</reference>
<dbReference type="RefSeq" id="WP_133344560.1">
    <property type="nucleotide sequence ID" value="NZ_SMZO01000085.1"/>
</dbReference>
<feature type="transmembrane region" description="Helical" evidence="1">
    <location>
        <begin position="111"/>
        <end position="133"/>
    </location>
</feature>
<evidence type="ECO:0000256" key="1">
    <source>
        <dbReference type="SAM" id="Phobius"/>
    </source>
</evidence>
<dbReference type="Proteomes" id="UP000294562">
    <property type="component" value="Unassembled WGS sequence"/>
</dbReference>
<keyword evidence="1" id="KW-0472">Membrane</keyword>
<name>A0A4R6AQ32_9RHOB</name>
<evidence type="ECO:0000313" key="2">
    <source>
        <dbReference type="EMBL" id="TDL83783.1"/>
    </source>
</evidence>
<dbReference type="EMBL" id="SMZO01000085">
    <property type="protein sequence ID" value="TDL83783.1"/>
    <property type="molecule type" value="Genomic_DNA"/>
</dbReference>
<proteinExistence type="predicted"/>
<protein>
    <submittedName>
        <fullName evidence="2">Uncharacterized protein</fullName>
    </submittedName>
</protein>
<comment type="caution">
    <text evidence="2">The sequence shown here is derived from an EMBL/GenBank/DDBJ whole genome shotgun (WGS) entry which is preliminary data.</text>
</comment>
<dbReference type="AlphaFoldDB" id="A0A4R6AQ32"/>
<organism evidence="2 3">
    <name type="scientific">Meridianimarinicoccus aquatilis</name>
    <dbReference type="NCBI Taxonomy" id="2552766"/>
    <lineage>
        <taxon>Bacteria</taxon>
        <taxon>Pseudomonadati</taxon>
        <taxon>Pseudomonadota</taxon>
        <taxon>Alphaproteobacteria</taxon>
        <taxon>Rhodobacterales</taxon>
        <taxon>Paracoccaceae</taxon>
        <taxon>Meridianimarinicoccus</taxon>
    </lineage>
</organism>
<evidence type="ECO:0000313" key="3">
    <source>
        <dbReference type="Proteomes" id="UP000294562"/>
    </source>
</evidence>
<sequence length="142" mass="15921">MFILSLRGKFGSTIALRLHLFSIALTIVLFSFSILVLQVAAVAAFLAGSYLTLRYMDRNKEKLIFNSEANRQFAYPSISDAEKWFAYFQWSLAIIFFTGGIWLALSDVDEIAAPTGLIAATFFVGCLAVIDIIHRLTRKRDS</sequence>
<feature type="transmembrane region" description="Helical" evidence="1">
    <location>
        <begin position="84"/>
        <end position="105"/>
    </location>
</feature>
<gene>
    <name evidence="2" type="ORF">E2L05_19305</name>
</gene>
<keyword evidence="1" id="KW-1133">Transmembrane helix</keyword>
<feature type="transmembrane region" description="Helical" evidence="1">
    <location>
        <begin position="20"/>
        <end position="53"/>
    </location>
</feature>
<keyword evidence="3" id="KW-1185">Reference proteome</keyword>
<dbReference type="OrthoDB" id="9843577at2"/>
<keyword evidence="1" id="KW-0812">Transmembrane</keyword>
<accession>A0A4R6AQ32</accession>